<dbReference type="CDD" id="cd02440">
    <property type="entry name" value="AdoMet_MTases"/>
    <property type="match status" value="1"/>
</dbReference>
<reference evidence="2 3" key="1">
    <citation type="journal article" date="2013" name="Proc. Natl. Acad. Sci. U.S.A.">
        <title>Fine-scale variation in meiotic recombination in Mimulus inferred from population shotgun sequencing.</title>
        <authorList>
            <person name="Hellsten U."/>
            <person name="Wright K.M."/>
            <person name="Jenkins J."/>
            <person name="Shu S."/>
            <person name="Yuan Y."/>
            <person name="Wessler S.R."/>
            <person name="Schmutz J."/>
            <person name="Willis J.H."/>
            <person name="Rokhsar D.S."/>
        </authorList>
    </citation>
    <scope>NUCLEOTIDE SEQUENCE [LARGE SCALE GENOMIC DNA]</scope>
    <source>
        <strain evidence="3">cv. DUN x IM62</strain>
    </source>
</reference>
<comment type="similarity">
    <text evidence="1">Belongs to the methyltransferase superfamily. L-isoaspartyl/D-aspartyl protein methyltransferase family.</text>
</comment>
<dbReference type="GO" id="GO:0004719">
    <property type="term" value="F:protein-L-isoaspartate (D-aspartate) O-methyltransferase activity"/>
    <property type="evidence" value="ECO:0000318"/>
    <property type="project" value="GO_Central"/>
</dbReference>
<dbReference type="EMBL" id="KI632211">
    <property type="protein sequence ID" value="EYU22219.1"/>
    <property type="molecule type" value="Genomic_DNA"/>
</dbReference>
<dbReference type="Pfam" id="PF01135">
    <property type="entry name" value="PCMT"/>
    <property type="match status" value="1"/>
</dbReference>
<accession>A0A022Q3J5</accession>
<name>A0A022Q3J5_ERYGU</name>
<feature type="non-terminal residue" evidence="2">
    <location>
        <position position="1"/>
    </location>
</feature>
<evidence type="ECO:0000256" key="1">
    <source>
        <dbReference type="ARBA" id="ARBA00005369"/>
    </source>
</evidence>
<gene>
    <name evidence="2" type="ORF">MIMGU_mgv1a023309mg</name>
</gene>
<proteinExistence type="inferred from homology"/>
<dbReference type="GO" id="GO:0005737">
    <property type="term" value="C:cytoplasm"/>
    <property type="evidence" value="ECO:0000318"/>
    <property type="project" value="GO_Central"/>
</dbReference>
<dbReference type="STRING" id="4155.A0A022Q3J5"/>
<dbReference type="PROSITE" id="PS01279">
    <property type="entry name" value="PCMT"/>
    <property type="match status" value="1"/>
</dbReference>
<dbReference type="InterPro" id="IPR029063">
    <property type="entry name" value="SAM-dependent_MTases_sf"/>
</dbReference>
<dbReference type="AlphaFoldDB" id="A0A022Q3J5"/>
<dbReference type="PANTHER" id="PTHR11579">
    <property type="entry name" value="PROTEIN-L-ISOASPARTATE O-METHYLTRANSFERASE"/>
    <property type="match status" value="1"/>
</dbReference>
<organism evidence="2 3">
    <name type="scientific">Erythranthe guttata</name>
    <name type="common">Yellow monkey flower</name>
    <name type="synonym">Mimulus guttatus</name>
    <dbReference type="NCBI Taxonomy" id="4155"/>
    <lineage>
        <taxon>Eukaryota</taxon>
        <taxon>Viridiplantae</taxon>
        <taxon>Streptophyta</taxon>
        <taxon>Embryophyta</taxon>
        <taxon>Tracheophyta</taxon>
        <taxon>Spermatophyta</taxon>
        <taxon>Magnoliopsida</taxon>
        <taxon>eudicotyledons</taxon>
        <taxon>Gunneridae</taxon>
        <taxon>Pentapetalae</taxon>
        <taxon>asterids</taxon>
        <taxon>lamiids</taxon>
        <taxon>Lamiales</taxon>
        <taxon>Phrymaceae</taxon>
        <taxon>Erythranthe</taxon>
    </lineage>
</organism>
<sequence length="219" mass="24445">PFPGGYRITTNQSLIAYLRNYGMIQSVQVERTMETIDRALFVRRGSFPYIDTHHQIGQNSYISAPTRHAAFREFLRDHWRPGMRALDIGSGSGYITACFAFMVGPTGCAVGVERDPEVVDFSIENIRSSAAAELLENGSLSVNFGDGRNGWEDCAPYDAIHFGDVADEIYPQLVRQLRPGGRLVITVWAPRPPSTRVIVIDKNVDGTLTRAFPRFDPIH</sequence>
<evidence type="ECO:0000313" key="2">
    <source>
        <dbReference type="EMBL" id="EYU22219.1"/>
    </source>
</evidence>
<dbReference type="InterPro" id="IPR000682">
    <property type="entry name" value="PCMT"/>
</dbReference>
<dbReference type="PANTHER" id="PTHR11579:SF28">
    <property type="entry name" value="PROTEIN-L-ISOASPARTATE O-METHYLTRANSFERASE 1"/>
    <property type="match status" value="1"/>
</dbReference>
<dbReference type="eggNOG" id="KOG1661">
    <property type="taxonomic scope" value="Eukaryota"/>
</dbReference>
<dbReference type="SUPFAM" id="SSF53335">
    <property type="entry name" value="S-adenosyl-L-methionine-dependent methyltransferases"/>
    <property type="match status" value="1"/>
</dbReference>
<protein>
    <recommendedName>
        <fullName evidence="4">Protein-L-isoaspartate O-methyltransferase</fullName>
    </recommendedName>
</protein>
<dbReference type="Gene3D" id="3.40.50.150">
    <property type="entry name" value="Vaccinia Virus protein VP39"/>
    <property type="match status" value="1"/>
</dbReference>
<evidence type="ECO:0008006" key="4">
    <source>
        <dbReference type="Google" id="ProtNLM"/>
    </source>
</evidence>
<dbReference type="Proteomes" id="UP000030748">
    <property type="component" value="Unassembled WGS sequence"/>
</dbReference>
<evidence type="ECO:0000313" key="3">
    <source>
        <dbReference type="Proteomes" id="UP000030748"/>
    </source>
</evidence>
<keyword evidence="3" id="KW-1185">Reference proteome</keyword>